<evidence type="ECO:0008006" key="4">
    <source>
        <dbReference type="Google" id="ProtNLM"/>
    </source>
</evidence>
<feature type="compositionally biased region" description="Low complexity" evidence="1">
    <location>
        <begin position="179"/>
        <end position="199"/>
    </location>
</feature>
<dbReference type="RefSeq" id="WP_381199943.1">
    <property type="nucleotide sequence ID" value="NZ_JBHSFE010000021.1"/>
</dbReference>
<proteinExistence type="predicted"/>
<gene>
    <name evidence="2" type="ORF">ACFO9E_25710</name>
</gene>
<evidence type="ECO:0000256" key="1">
    <source>
        <dbReference type="SAM" id="MobiDB-lite"/>
    </source>
</evidence>
<feature type="region of interest" description="Disordered" evidence="1">
    <location>
        <begin position="105"/>
        <end position="142"/>
    </location>
</feature>
<evidence type="ECO:0000313" key="2">
    <source>
        <dbReference type="EMBL" id="MFC4611162.1"/>
    </source>
</evidence>
<feature type="region of interest" description="Disordered" evidence="1">
    <location>
        <begin position="175"/>
        <end position="199"/>
    </location>
</feature>
<evidence type="ECO:0000313" key="3">
    <source>
        <dbReference type="Proteomes" id="UP001595993"/>
    </source>
</evidence>
<dbReference type="EMBL" id="JBHSFE010000021">
    <property type="protein sequence ID" value="MFC4611162.1"/>
    <property type="molecule type" value="Genomic_DNA"/>
</dbReference>
<feature type="region of interest" description="Disordered" evidence="1">
    <location>
        <begin position="424"/>
        <end position="443"/>
    </location>
</feature>
<name>A0ABV9GB27_9ACTN</name>
<sequence>MGVRLIVEILDHWQDVGLTPGERGDLIVLAENANDKSRETWGPVHADHILKRAAKTPASWRISINRLMKKKALEFARRDGKEVRGYTGQHAVYRLVELCPEPPHSGYKGHCTKPEKGVDSTDTPGGEEGYPSDNPVGEDQEEGYLTANPEGYLTANAVDGEGYLTATERVSGQLTPTPLVSSFDLSSKDSPSSSVAEASSDVLEGVVIEGGGGGSDQFIKRSDDFVAALDYRGKQPGRTRRDKLTLLVAGAFKAGWNEQTLRDYLDLGGAPVNSAAAVYEHRLHKDELPDAPAPIAGRQAPPPACSSCLEENPGAEFNMRLRQRDGHICDCHPGSDAYQARQRDMDGFAAADGGMWVRAMGRAQARMASGGDWSGAGTDERVGGWMALSASLEERDAALNGPTFKPSISDQRVQQALGVGRSLQAEHDAKNAPGGYKPYSNSGWDEMEQQVANGTRPDRADGVPHCGDPDCDEYSRTRETEDANGLRSTSACGKCHPRLRF</sequence>
<feature type="region of interest" description="Disordered" evidence="1">
    <location>
        <begin position="451"/>
        <end position="489"/>
    </location>
</feature>
<protein>
    <recommendedName>
        <fullName evidence="4">Helix-turn-helix DNA binding domain protein</fullName>
    </recommendedName>
</protein>
<dbReference type="Proteomes" id="UP001595993">
    <property type="component" value="Unassembled WGS sequence"/>
</dbReference>
<organism evidence="2 3">
    <name type="scientific">Streptomyces maoxianensis</name>
    <dbReference type="NCBI Taxonomy" id="1459942"/>
    <lineage>
        <taxon>Bacteria</taxon>
        <taxon>Bacillati</taxon>
        <taxon>Actinomycetota</taxon>
        <taxon>Actinomycetes</taxon>
        <taxon>Kitasatosporales</taxon>
        <taxon>Streptomycetaceae</taxon>
        <taxon>Streptomyces</taxon>
    </lineage>
</organism>
<comment type="caution">
    <text evidence="2">The sequence shown here is derived from an EMBL/GenBank/DDBJ whole genome shotgun (WGS) entry which is preliminary data.</text>
</comment>
<keyword evidence="3" id="KW-1185">Reference proteome</keyword>
<accession>A0ABV9GB27</accession>
<reference evidence="3" key="1">
    <citation type="journal article" date="2019" name="Int. J. Syst. Evol. Microbiol.">
        <title>The Global Catalogue of Microorganisms (GCM) 10K type strain sequencing project: providing services to taxonomists for standard genome sequencing and annotation.</title>
        <authorList>
            <consortium name="The Broad Institute Genomics Platform"/>
            <consortium name="The Broad Institute Genome Sequencing Center for Infectious Disease"/>
            <person name="Wu L."/>
            <person name="Ma J."/>
        </authorList>
    </citation>
    <scope>NUCLEOTIDE SEQUENCE [LARGE SCALE GENOMIC DNA]</scope>
    <source>
        <strain evidence="3">CGMCC 4.7139</strain>
    </source>
</reference>